<feature type="region of interest" description="Disordered" evidence="1">
    <location>
        <begin position="89"/>
        <end position="117"/>
    </location>
</feature>
<dbReference type="RefSeq" id="WP_146655237.1">
    <property type="nucleotide sequence ID" value="NZ_CP012333.1"/>
</dbReference>
<keyword evidence="2" id="KW-0732">Signal</keyword>
<feature type="chain" id="PRO_5005467514" evidence="2">
    <location>
        <begin position="28"/>
        <end position="149"/>
    </location>
</feature>
<feature type="signal peptide" evidence="2">
    <location>
        <begin position="1"/>
        <end position="27"/>
    </location>
</feature>
<dbReference type="Proteomes" id="UP000064967">
    <property type="component" value="Chromosome"/>
</dbReference>
<dbReference type="KEGG" id="llu:AKJ09_11311"/>
<evidence type="ECO:0000256" key="1">
    <source>
        <dbReference type="SAM" id="MobiDB-lite"/>
    </source>
</evidence>
<name>A0A0K1QFZ7_9BACT</name>
<gene>
    <name evidence="3" type="ORF">AKJ09_11311</name>
</gene>
<protein>
    <submittedName>
        <fullName evidence="3">Uncharacterized protein</fullName>
    </submittedName>
</protein>
<dbReference type="STRING" id="1391654.AKJ09_11311"/>
<dbReference type="AlphaFoldDB" id="A0A0K1QFZ7"/>
<organism evidence="3 4">
    <name type="scientific">Labilithrix luteola</name>
    <dbReference type="NCBI Taxonomy" id="1391654"/>
    <lineage>
        <taxon>Bacteria</taxon>
        <taxon>Pseudomonadati</taxon>
        <taxon>Myxococcota</taxon>
        <taxon>Polyangia</taxon>
        <taxon>Polyangiales</taxon>
        <taxon>Labilitrichaceae</taxon>
        <taxon>Labilithrix</taxon>
    </lineage>
</organism>
<accession>A0A0K1QFZ7</accession>
<keyword evidence="4" id="KW-1185">Reference proteome</keyword>
<reference evidence="3 4" key="1">
    <citation type="submission" date="2015-08" db="EMBL/GenBank/DDBJ databases">
        <authorList>
            <person name="Babu N.S."/>
            <person name="Beckwith C.J."/>
            <person name="Beseler K.G."/>
            <person name="Brison A."/>
            <person name="Carone J.V."/>
            <person name="Caskin T.P."/>
            <person name="Diamond M."/>
            <person name="Durham M.E."/>
            <person name="Foxe J.M."/>
            <person name="Go M."/>
            <person name="Henderson B.A."/>
            <person name="Jones I.B."/>
            <person name="McGettigan J.A."/>
            <person name="Micheletti S.J."/>
            <person name="Nasrallah M.E."/>
            <person name="Ortiz D."/>
            <person name="Piller C.R."/>
            <person name="Privatt S.R."/>
            <person name="Schneider S.L."/>
            <person name="Sharp S."/>
            <person name="Smith T.C."/>
            <person name="Stanton J.D."/>
            <person name="Ullery H.E."/>
            <person name="Wilson R.J."/>
            <person name="Serrano M.G."/>
            <person name="Buck G."/>
            <person name="Lee V."/>
            <person name="Wang Y."/>
            <person name="Carvalho R."/>
            <person name="Voegtly L."/>
            <person name="Shi R."/>
            <person name="Duckworth R."/>
            <person name="Johnson A."/>
            <person name="Loviza R."/>
            <person name="Walstead R."/>
            <person name="Shah Z."/>
            <person name="Kiflezghi M."/>
            <person name="Wade K."/>
            <person name="Ball S.L."/>
            <person name="Bradley K.W."/>
            <person name="Asai D.J."/>
            <person name="Bowman C.A."/>
            <person name="Russell D.A."/>
            <person name="Pope W.H."/>
            <person name="Jacobs-Sera D."/>
            <person name="Hendrix R.W."/>
            <person name="Hatfull G.F."/>
        </authorList>
    </citation>
    <scope>NUCLEOTIDE SEQUENCE [LARGE SCALE GENOMIC DNA]</scope>
    <source>
        <strain evidence="3 4">DSM 27648</strain>
    </source>
</reference>
<evidence type="ECO:0000313" key="3">
    <source>
        <dbReference type="EMBL" id="AKV04648.1"/>
    </source>
</evidence>
<feature type="region of interest" description="Disordered" evidence="1">
    <location>
        <begin position="23"/>
        <end position="59"/>
    </location>
</feature>
<evidence type="ECO:0000256" key="2">
    <source>
        <dbReference type="SAM" id="SignalP"/>
    </source>
</evidence>
<sequence>MKQRHLAAFLVGAAVLGGSLGPNDARADIPPPNTSQCRSKNAGDACKTDDGKSGACAPSKCAHRTVSPDGGLVFEQVDCLECAPADSAKAAASGGTSGAGAPAPTNSAAPSSGKSGCAVGPVGSSQLGSALALLGVAVACGLRRSRRAR</sequence>
<proteinExistence type="predicted"/>
<evidence type="ECO:0000313" key="4">
    <source>
        <dbReference type="Proteomes" id="UP000064967"/>
    </source>
</evidence>
<feature type="compositionally biased region" description="Low complexity" evidence="1">
    <location>
        <begin position="89"/>
        <end position="113"/>
    </location>
</feature>
<dbReference type="EMBL" id="CP012333">
    <property type="protein sequence ID" value="AKV04648.1"/>
    <property type="molecule type" value="Genomic_DNA"/>
</dbReference>